<dbReference type="Pfam" id="PF13439">
    <property type="entry name" value="Glyco_transf_4"/>
    <property type="match status" value="1"/>
</dbReference>
<feature type="domain" description="Glycosyl transferase family 1" evidence="1">
    <location>
        <begin position="189"/>
        <end position="323"/>
    </location>
</feature>
<accession>A0ABV7FWJ6</accession>
<keyword evidence="3" id="KW-0808">Transferase</keyword>
<dbReference type="EC" id="2.4.-.-" evidence="3"/>
<dbReference type="InterPro" id="IPR028098">
    <property type="entry name" value="Glyco_trans_4-like_N"/>
</dbReference>
<keyword evidence="3" id="KW-0328">Glycosyltransferase</keyword>
<dbReference type="PANTHER" id="PTHR45947">
    <property type="entry name" value="SULFOQUINOVOSYL TRANSFERASE SQD2"/>
    <property type="match status" value="1"/>
</dbReference>
<evidence type="ECO:0000313" key="4">
    <source>
        <dbReference type="Proteomes" id="UP001595593"/>
    </source>
</evidence>
<keyword evidence="4" id="KW-1185">Reference proteome</keyword>
<dbReference type="SUPFAM" id="SSF53756">
    <property type="entry name" value="UDP-Glycosyltransferase/glycogen phosphorylase"/>
    <property type="match status" value="1"/>
</dbReference>
<protein>
    <submittedName>
        <fullName evidence="3">Glycosyltransferase</fullName>
        <ecNumber evidence="3">2.4.-.-</ecNumber>
    </submittedName>
</protein>
<reference evidence="4" key="1">
    <citation type="journal article" date="2019" name="Int. J. Syst. Evol. Microbiol.">
        <title>The Global Catalogue of Microorganisms (GCM) 10K type strain sequencing project: providing services to taxonomists for standard genome sequencing and annotation.</title>
        <authorList>
            <consortium name="The Broad Institute Genomics Platform"/>
            <consortium name="The Broad Institute Genome Sequencing Center for Infectious Disease"/>
            <person name="Wu L."/>
            <person name="Ma J."/>
        </authorList>
    </citation>
    <scope>NUCLEOTIDE SEQUENCE [LARGE SCALE GENOMIC DNA]</scope>
    <source>
        <strain evidence="4">KCTC 52094</strain>
    </source>
</reference>
<dbReference type="Pfam" id="PF00534">
    <property type="entry name" value="Glycos_transf_1"/>
    <property type="match status" value="1"/>
</dbReference>
<comment type="caution">
    <text evidence="3">The sequence shown here is derived from an EMBL/GenBank/DDBJ whole genome shotgun (WGS) entry which is preliminary data.</text>
</comment>
<sequence length="371" mass="39981">MSIHPEGQACMRVGIIAHLKYPISEPFAGGLEMHTHMLARLLRQAGHDVRLYAAEGSDPALSPETMGPPTGEPQTQLALEHIALAEHRAYKRILQKLRIDPPDVIHNNSLHYLPVDVAHLLPAPMLTVLHTPPFPELRNAVAEQLPEALPLLAVSASVAQEWRPWRKDVEIVPNGVELDRFRAMNHSVPRNHALWYGRMVPEKGPHLAIDAARMAGMPLRMAGAICDTDYWHGEVAPRLGGAISYIGHLDHASLAEELAAAAVAVCTPRWEEPFGLVVAEALASGTPVAGFARGALPQILDAECGVLAPADDVPALARSIRAAAGLSRAACRRRAESICDAGTMIAAYEAAYLALLQRRPLPGGRVASQSL</sequence>
<dbReference type="PANTHER" id="PTHR45947:SF3">
    <property type="entry name" value="SULFOQUINOVOSYL TRANSFERASE SQD2"/>
    <property type="match status" value="1"/>
</dbReference>
<proteinExistence type="predicted"/>
<name>A0ABV7FWJ6_9PROT</name>
<dbReference type="Gene3D" id="3.40.50.2000">
    <property type="entry name" value="Glycogen Phosphorylase B"/>
    <property type="match status" value="2"/>
</dbReference>
<dbReference type="EMBL" id="JBHRTN010000004">
    <property type="protein sequence ID" value="MFC3123781.1"/>
    <property type="molecule type" value="Genomic_DNA"/>
</dbReference>
<organism evidence="3 4">
    <name type="scientific">Teichococcus globiformis</name>
    <dbReference type="NCBI Taxonomy" id="2307229"/>
    <lineage>
        <taxon>Bacteria</taxon>
        <taxon>Pseudomonadati</taxon>
        <taxon>Pseudomonadota</taxon>
        <taxon>Alphaproteobacteria</taxon>
        <taxon>Acetobacterales</taxon>
        <taxon>Roseomonadaceae</taxon>
        <taxon>Roseomonas</taxon>
    </lineage>
</organism>
<dbReference type="InterPro" id="IPR050194">
    <property type="entry name" value="Glycosyltransferase_grp1"/>
</dbReference>
<evidence type="ECO:0000313" key="3">
    <source>
        <dbReference type="EMBL" id="MFC3123781.1"/>
    </source>
</evidence>
<dbReference type="InterPro" id="IPR001296">
    <property type="entry name" value="Glyco_trans_1"/>
</dbReference>
<dbReference type="Proteomes" id="UP001595593">
    <property type="component" value="Unassembled WGS sequence"/>
</dbReference>
<gene>
    <name evidence="3" type="ORF">ACFOD4_01805</name>
</gene>
<evidence type="ECO:0000259" key="1">
    <source>
        <dbReference type="Pfam" id="PF00534"/>
    </source>
</evidence>
<evidence type="ECO:0000259" key="2">
    <source>
        <dbReference type="Pfam" id="PF13439"/>
    </source>
</evidence>
<dbReference type="GO" id="GO:0016757">
    <property type="term" value="F:glycosyltransferase activity"/>
    <property type="evidence" value="ECO:0007669"/>
    <property type="project" value="UniProtKB-KW"/>
</dbReference>
<feature type="domain" description="Glycosyltransferase subfamily 4-like N-terminal" evidence="2">
    <location>
        <begin position="29"/>
        <end position="180"/>
    </location>
</feature>